<feature type="region of interest" description="Disordered" evidence="1">
    <location>
        <begin position="682"/>
        <end position="706"/>
    </location>
</feature>
<dbReference type="Proteomes" id="UP000504603">
    <property type="component" value="Unplaced"/>
</dbReference>
<gene>
    <name evidence="5" type="primary">LOC111023467</name>
</gene>
<evidence type="ECO:0000259" key="3">
    <source>
        <dbReference type="PROSITE" id="PS51184"/>
    </source>
</evidence>
<dbReference type="SMART" id="SM00558">
    <property type="entry name" value="JmjC"/>
    <property type="match status" value="1"/>
</dbReference>
<dbReference type="OrthoDB" id="1678912at2759"/>
<feature type="compositionally biased region" description="Acidic residues" evidence="1">
    <location>
        <begin position="818"/>
        <end position="828"/>
    </location>
</feature>
<dbReference type="PROSITE" id="PS51184">
    <property type="entry name" value="JMJC"/>
    <property type="match status" value="1"/>
</dbReference>
<dbReference type="RefSeq" id="XP_022156590.1">
    <property type="nucleotide sequence ID" value="XM_022300898.1"/>
</dbReference>
<evidence type="ECO:0000256" key="1">
    <source>
        <dbReference type="SAM" id="MobiDB-lite"/>
    </source>
</evidence>
<feature type="region of interest" description="Disordered" evidence="1">
    <location>
        <begin position="809"/>
        <end position="828"/>
    </location>
</feature>
<proteinExistence type="predicted"/>
<feature type="domain" description="JmjN" evidence="2">
    <location>
        <begin position="133"/>
        <end position="174"/>
    </location>
</feature>
<dbReference type="Pfam" id="PF02375">
    <property type="entry name" value="JmjN"/>
    <property type="match status" value="1"/>
</dbReference>
<dbReference type="GO" id="GO:0010468">
    <property type="term" value="P:regulation of gene expression"/>
    <property type="evidence" value="ECO:0007669"/>
    <property type="project" value="TreeGrafter"/>
</dbReference>
<dbReference type="SMART" id="SM00545">
    <property type="entry name" value="JmjN"/>
    <property type="match status" value="1"/>
</dbReference>
<evidence type="ECO:0000259" key="2">
    <source>
        <dbReference type="PROSITE" id="PS51183"/>
    </source>
</evidence>
<dbReference type="PANTHER" id="PTHR10694:SF54">
    <property type="entry name" value="INACTIVE LYSINE-SPECIFIC DEMETHYLASE JMJ19-RELATED"/>
    <property type="match status" value="1"/>
</dbReference>
<dbReference type="AlphaFoldDB" id="A0A6J1DQR3"/>
<dbReference type="InterPro" id="IPR003347">
    <property type="entry name" value="JmjC_dom"/>
</dbReference>
<organism evidence="4 5">
    <name type="scientific">Momordica charantia</name>
    <name type="common">Bitter gourd</name>
    <name type="synonym">Balsam pear</name>
    <dbReference type="NCBI Taxonomy" id="3673"/>
    <lineage>
        <taxon>Eukaryota</taxon>
        <taxon>Viridiplantae</taxon>
        <taxon>Streptophyta</taxon>
        <taxon>Embryophyta</taxon>
        <taxon>Tracheophyta</taxon>
        <taxon>Spermatophyta</taxon>
        <taxon>Magnoliopsida</taxon>
        <taxon>eudicotyledons</taxon>
        <taxon>Gunneridae</taxon>
        <taxon>Pentapetalae</taxon>
        <taxon>rosids</taxon>
        <taxon>fabids</taxon>
        <taxon>Cucurbitales</taxon>
        <taxon>Cucurbitaceae</taxon>
        <taxon>Momordiceae</taxon>
        <taxon>Momordica</taxon>
    </lineage>
</organism>
<keyword evidence="4" id="KW-1185">Reference proteome</keyword>
<dbReference type="SUPFAM" id="SSF51197">
    <property type="entry name" value="Clavaminate synthase-like"/>
    <property type="match status" value="1"/>
</dbReference>
<accession>A0A6J1DQR3</accession>
<dbReference type="Pfam" id="PF02928">
    <property type="entry name" value="zf-C5HC2"/>
    <property type="match status" value="1"/>
</dbReference>
<dbReference type="GO" id="GO:0034647">
    <property type="term" value="F:histone H3K4me/H3K4me2/H3K4me3 demethylase activity"/>
    <property type="evidence" value="ECO:0007669"/>
    <property type="project" value="TreeGrafter"/>
</dbReference>
<dbReference type="GO" id="GO:0005634">
    <property type="term" value="C:nucleus"/>
    <property type="evidence" value="ECO:0007669"/>
    <property type="project" value="TreeGrafter"/>
</dbReference>
<dbReference type="InterPro" id="IPR003349">
    <property type="entry name" value="JmjN"/>
</dbReference>
<dbReference type="Gene3D" id="2.60.120.650">
    <property type="entry name" value="Cupin"/>
    <property type="match status" value="1"/>
</dbReference>
<dbReference type="GO" id="GO:0000785">
    <property type="term" value="C:chromatin"/>
    <property type="evidence" value="ECO:0007669"/>
    <property type="project" value="TreeGrafter"/>
</dbReference>
<evidence type="ECO:0000313" key="5">
    <source>
        <dbReference type="RefSeq" id="XP_022156590.1"/>
    </source>
</evidence>
<protein>
    <submittedName>
        <fullName evidence="5">Lysine-specific demethylase JMJ16</fullName>
    </submittedName>
</protein>
<name>A0A6J1DQR3_MOMCH</name>
<dbReference type="Pfam" id="PF02373">
    <property type="entry name" value="JmjC"/>
    <property type="match status" value="1"/>
</dbReference>
<reference evidence="5" key="1">
    <citation type="submission" date="2025-08" db="UniProtKB">
        <authorList>
            <consortium name="RefSeq"/>
        </authorList>
    </citation>
    <scope>IDENTIFICATION</scope>
    <source>
        <strain evidence="5">OHB3-1</strain>
    </source>
</reference>
<dbReference type="PANTHER" id="PTHR10694">
    <property type="entry name" value="LYSINE-SPECIFIC DEMETHYLASE"/>
    <property type="match status" value="1"/>
</dbReference>
<dbReference type="PROSITE" id="PS51183">
    <property type="entry name" value="JMJN"/>
    <property type="match status" value="1"/>
</dbReference>
<evidence type="ECO:0000313" key="4">
    <source>
        <dbReference type="Proteomes" id="UP000504603"/>
    </source>
</evidence>
<sequence>MDEDCSRNSLNQGVENLLAPPGFISRRSFRLRRVEQNENDDSSKIKQTEISALSQTIGIEMMEAACRQRPWILFDQKNEDSLEFESMENDMNLPPQSDLPKGVAHGCPECSNCVKVTARWHPEDARTDSLEEAPVFYPTEEEFADTLQYIERIRPRAESCGICRIVPPPSWLPPCLLKEKEIWENSPFLAHYQRIDGFQKNFACGRFPKHNDNVKNKRRRIEYECGNRCFMDPDESCGIDKKGPNSKLGREFTLKAFKSYADDFKSQYFSSGNKVTDTETNSSTVQEQWEPLVDQVESEYRRIVENPTEQIEVLCGHSLDSPSLGSGFPASSSPLIEPGHADHMESGWNLNNLRRLPGSLLSFDSFKTCSILLPQVYVGMCFSSTCWRVEEHHLPLLCYLHLGAPKIWYGIPGRYIGQFDVAMKNLPEFFVEQKRFHRGMVSQPSIAMLKREGLPVYRCIQNPGEFVLVFPGACHSGFNCGFSITEEANFAPLHWLPYGYNAVELYAIDGRKTSISFDRLLLRAAIEAVKAQWELSLCRKETKENLRWKDACGKNGVLAQTFKSRIKSEGLRREYLTSASQMQEVNENYDAVCKRECSICLYDLHLSAAGCPCSADRYSCLNHAKQLCSCAWGDKFFVVRYKMGNLNLLLEALEGKLSAVYKWVKENLGLAVHSYITKNSLPQSQTADSSHSSKGDQSEDAELPNSANTSIIRIKAEIKARLLQSTTLKRMKKNEKVIESEDAVKYNGNPSNSDSGIPLEKAATASMLQPISSNELKGKEKPSTPAVALNERGDGLIFSLNLESSEILSESSASSFSDLDDCWSDSGS</sequence>
<dbReference type="InterPro" id="IPR004198">
    <property type="entry name" value="Znf_C5HC2"/>
</dbReference>
<dbReference type="KEGG" id="mcha:111023467"/>
<dbReference type="GeneID" id="111023467"/>
<feature type="domain" description="JmjC" evidence="3">
    <location>
        <begin position="345"/>
        <end position="507"/>
    </location>
</feature>